<evidence type="ECO:0000256" key="1">
    <source>
        <dbReference type="SAM" id="MobiDB-lite"/>
    </source>
</evidence>
<comment type="caution">
    <text evidence="2">The sequence shown here is derived from an EMBL/GenBank/DDBJ whole genome shotgun (WGS) entry which is preliminary data.</text>
</comment>
<gene>
    <name evidence="2" type="ORF">A4R35_19885</name>
</gene>
<evidence type="ECO:0000313" key="2">
    <source>
        <dbReference type="EMBL" id="RAQ97811.1"/>
    </source>
</evidence>
<name>A0A328VLS6_9CHLR</name>
<organism evidence="2 3">
    <name type="scientific">Thermogemmatispora tikiterensis</name>
    <dbReference type="NCBI Taxonomy" id="1825093"/>
    <lineage>
        <taxon>Bacteria</taxon>
        <taxon>Bacillati</taxon>
        <taxon>Chloroflexota</taxon>
        <taxon>Ktedonobacteria</taxon>
        <taxon>Thermogemmatisporales</taxon>
        <taxon>Thermogemmatisporaceae</taxon>
        <taxon>Thermogemmatispora</taxon>
    </lineage>
</organism>
<keyword evidence="3" id="KW-1185">Reference proteome</keyword>
<dbReference type="EMBL" id="MCIF01000002">
    <property type="protein sequence ID" value="RAQ97811.1"/>
    <property type="molecule type" value="Genomic_DNA"/>
</dbReference>
<reference evidence="2 3" key="1">
    <citation type="submission" date="2016-08" db="EMBL/GenBank/DDBJ databases">
        <title>Analysis of Carbohydrate Active Enzymes in Thermogemmatispora T81 Reveals Carbohydrate Degradation Ability.</title>
        <authorList>
            <person name="Tomazini A."/>
            <person name="Lal S."/>
            <person name="Stott M."/>
            <person name="Henrissat B."/>
            <person name="Polikarpov I."/>
            <person name="Sparling R."/>
            <person name="Levin D.B."/>
        </authorList>
    </citation>
    <scope>NUCLEOTIDE SEQUENCE [LARGE SCALE GENOMIC DNA]</scope>
    <source>
        <strain evidence="2 3">T81</strain>
    </source>
</reference>
<dbReference type="RefSeq" id="WP_112432532.1">
    <property type="nucleotide sequence ID" value="NZ_MCIF01000002.1"/>
</dbReference>
<evidence type="ECO:0000313" key="3">
    <source>
        <dbReference type="Proteomes" id="UP000248706"/>
    </source>
</evidence>
<dbReference type="Proteomes" id="UP000248706">
    <property type="component" value="Unassembled WGS sequence"/>
</dbReference>
<dbReference type="AlphaFoldDB" id="A0A328VLS6"/>
<dbReference type="OrthoDB" id="9848507at2"/>
<protein>
    <submittedName>
        <fullName evidence="2">Uncharacterized protein</fullName>
    </submittedName>
</protein>
<sequence>MKIRQRSTPGLELVRRIQEQGPTLTPTSARQGESPATWRHLEEAVATLGQSEEQAEAMEHVREVWQAIAAARTHLAGLPPARAWQILLWPFRRELAALALAASPDEAAEDEAPAFALLQTTDGPPDARTSREEEAMPDQDPRTRRLGGLPRLIE</sequence>
<feature type="compositionally biased region" description="Basic and acidic residues" evidence="1">
    <location>
        <begin position="128"/>
        <end position="143"/>
    </location>
</feature>
<feature type="region of interest" description="Disordered" evidence="1">
    <location>
        <begin position="105"/>
        <end position="154"/>
    </location>
</feature>
<proteinExistence type="predicted"/>
<accession>A0A328VLS6</accession>